<dbReference type="EMBL" id="JBHRTB010000010">
    <property type="protein sequence ID" value="MFC3144498.1"/>
    <property type="molecule type" value="Genomic_DNA"/>
</dbReference>
<evidence type="ECO:0000313" key="4">
    <source>
        <dbReference type="EMBL" id="MFC3144498.1"/>
    </source>
</evidence>
<reference evidence="5" key="1">
    <citation type="journal article" date="2019" name="Int. J. Syst. Evol. Microbiol.">
        <title>The Global Catalogue of Microorganisms (GCM) 10K type strain sequencing project: providing services to taxonomists for standard genome sequencing and annotation.</title>
        <authorList>
            <consortium name="The Broad Institute Genomics Platform"/>
            <consortium name="The Broad Institute Genome Sequencing Center for Infectious Disease"/>
            <person name="Wu L."/>
            <person name="Ma J."/>
        </authorList>
    </citation>
    <scope>NUCLEOTIDE SEQUENCE [LARGE SCALE GENOMIC DNA]</scope>
    <source>
        <strain evidence="5">KCTC 52366</strain>
    </source>
</reference>
<gene>
    <name evidence="4" type="ORF">ACFOGP_17365</name>
</gene>
<comment type="caution">
    <text evidence="4">The sequence shown here is derived from an EMBL/GenBank/DDBJ whole genome shotgun (WGS) entry which is preliminary data.</text>
</comment>
<dbReference type="InterPro" id="IPR051257">
    <property type="entry name" value="Diverse_CBS-Domain"/>
</dbReference>
<dbReference type="InterPro" id="IPR046342">
    <property type="entry name" value="CBS_dom_sf"/>
</dbReference>
<evidence type="ECO:0000256" key="2">
    <source>
        <dbReference type="PROSITE-ProRule" id="PRU00703"/>
    </source>
</evidence>
<sequence length="130" mass="14138">MTAYRVGDLARTSGPTLSVDTPIRRAIALLVEARAAAAPVLDDDGGLVGILTQKDCLIPSLHAAYHREWTGRVADHMTPDVITVQSSDEVIRTAQMFIDHPHRVFPILDGVRVVGLLHRSDVLALLIRNG</sequence>
<evidence type="ECO:0000313" key="5">
    <source>
        <dbReference type="Proteomes" id="UP001595632"/>
    </source>
</evidence>
<dbReference type="RefSeq" id="WP_275633798.1">
    <property type="nucleotide sequence ID" value="NZ_JARGYD010000006.1"/>
</dbReference>
<evidence type="ECO:0000259" key="3">
    <source>
        <dbReference type="PROSITE" id="PS51371"/>
    </source>
</evidence>
<accession>A0ABV7GS76</accession>
<dbReference type="SMART" id="SM00116">
    <property type="entry name" value="CBS"/>
    <property type="match status" value="2"/>
</dbReference>
<dbReference type="PANTHER" id="PTHR43080:SF2">
    <property type="entry name" value="CBS DOMAIN-CONTAINING PROTEIN"/>
    <property type="match status" value="1"/>
</dbReference>
<feature type="domain" description="CBS" evidence="3">
    <location>
        <begin position="10"/>
        <end position="68"/>
    </location>
</feature>
<dbReference type="InterPro" id="IPR000644">
    <property type="entry name" value="CBS_dom"/>
</dbReference>
<dbReference type="PROSITE" id="PS51371">
    <property type="entry name" value="CBS"/>
    <property type="match status" value="2"/>
</dbReference>
<dbReference type="Pfam" id="PF00571">
    <property type="entry name" value="CBS"/>
    <property type="match status" value="2"/>
</dbReference>
<protein>
    <submittedName>
        <fullName evidence="4">CBS domain-containing protein</fullName>
    </submittedName>
</protein>
<dbReference type="PANTHER" id="PTHR43080">
    <property type="entry name" value="CBS DOMAIN-CONTAINING PROTEIN CBSX3, MITOCHONDRIAL"/>
    <property type="match status" value="1"/>
</dbReference>
<organism evidence="4 5">
    <name type="scientific">Psychromarinibacter halotolerans</name>
    <dbReference type="NCBI Taxonomy" id="1775175"/>
    <lineage>
        <taxon>Bacteria</taxon>
        <taxon>Pseudomonadati</taxon>
        <taxon>Pseudomonadota</taxon>
        <taxon>Alphaproteobacteria</taxon>
        <taxon>Rhodobacterales</taxon>
        <taxon>Paracoccaceae</taxon>
        <taxon>Psychromarinibacter</taxon>
    </lineage>
</organism>
<keyword evidence="1 2" id="KW-0129">CBS domain</keyword>
<name>A0ABV7GS76_9RHOB</name>
<evidence type="ECO:0000256" key="1">
    <source>
        <dbReference type="ARBA" id="ARBA00023122"/>
    </source>
</evidence>
<keyword evidence="5" id="KW-1185">Reference proteome</keyword>
<dbReference type="SUPFAM" id="SSF54631">
    <property type="entry name" value="CBS-domain pair"/>
    <property type="match status" value="1"/>
</dbReference>
<proteinExistence type="predicted"/>
<dbReference type="Gene3D" id="3.10.580.10">
    <property type="entry name" value="CBS-domain"/>
    <property type="match status" value="1"/>
</dbReference>
<dbReference type="Proteomes" id="UP001595632">
    <property type="component" value="Unassembled WGS sequence"/>
</dbReference>
<feature type="domain" description="CBS" evidence="3">
    <location>
        <begin position="77"/>
        <end position="130"/>
    </location>
</feature>